<evidence type="ECO:0000313" key="1">
    <source>
        <dbReference type="EMBL" id="RIX74457.1"/>
    </source>
</evidence>
<comment type="caution">
    <text evidence="1">The sequence shown here is derived from an EMBL/GenBank/DDBJ whole genome shotgun (WGS) entry which is preliminary data.</text>
</comment>
<organism evidence="1 2">
    <name type="scientific">Acidovorax cavernicola</name>
    <dbReference type="NCBI Taxonomy" id="1675792"/>
    <lineage>
        <taxon>Bacteria</taxon>
        <taxon>Pseudomonadati</taxon>
        <taxon>Pseudomonadota</taxon>
        <taxon>Betaproteobacteria</taxon>
        <taxon>Burkholderiales</taxon>
        <taxon>Comamonadaceae</taxon>
        <taxon>Acidovorax</taxon>
    </lineage>
</organism>
<protein>
    <submittedName>
        <fullName evidence="1">Uncharacterized protein</fullName>
    </submittedName>
</protein>
<proteinExistence type="predicted"/>
<name>A0A9X8GT25_9BURK</name>
<accession>A0A9X8GT25</accession>
<dbReference type="AlphaFoldDB" id="A0A9X8GT25"/>
<reference evidence="1 2" key="1">
    <citation type="submission" date="2018-09" db="EMBL/GenBank/DDBJ databases">
        <title>Acidovorax cavernicola nov. sp. isolated from Gruta de las Maravillas (Aracena, Spain).</title>
        <authorList>
            <person name="Jurado V."/>
            <person name="Gutierrez-Patricio S."/>
            <person name="Gonzalez-Pimentel J.L."/>
            <person name="Miller A.Z."/>
            <person name="Laiz L."/>
            <person name="Saiz-Jimenez C."/>
        </authorList>
    </citation>
    <scope>NUCLEOTIDE SEQUENCE [LARGE SCALE GENOMIC DNA]</scope>
    <source>
        <strain evidence="1 2">1011MAR4D40.2</strain>
    </source>
</reference>
<sequence>MNDDRAEKLSPEQLLLVLRLARQRGHHGGMNYIAGELGYGTPVPVEPRDEIADLQRQYIEAARSMARMADKIDRLNSGAPHA</sequence>
<dbReference type="EMBL" id="QXMN01000051">
    <property type="protein sequence ID" value="RIX74457.1"/>
    <property type="molecule type" value="Genomic_DNA"/>
</dbReference>
<keyword evidence="2" id="KW-1185">Reference proteome</keyword>
<gene>
    <name evidence="1" type="ORF">D3H34_27380</name>
</gene>
<evidence type="ECO:0000313" key="2">
    <source>
        <dbReference type="Proteomes" id="UP000265619"/>
    </source>
</evidence>
<dbReference type="Proteomes" id="UP000265619">
    <property type="component" value="Unassembled WGS sequence"/>
</dbReference>